<reference evidence="6 7" key="1">
    <citation type="submission" date="2024-03" db="EMBL/GenBank/DDBJ databases">
        <title>The genome assembly and annotation of the cricket Gryllus longicercus Weissman &amp; Gray.</title>
        <authorList>
            <person name="Szrajer S."/>
            <person name="Gray D."/>
            <person name="Ylla G."/>
        </authorList>
    </citation>
    <scope>NUCLEOTIDE SEQUENCE [LARGE SCALE GENOMIC DNA]</scope>
    <source>
        <strain evidence="6">DAG 2021-001</strain>
        <tissue evidence="6">Whole body minus gut</tissue>
    </source>
</reference>
<evidence type="ECO:0000256" key="1">
    <source>
        <dbReference type="ARBA" id="ARBA00004114"/>
    </source>
</evidence>
<comment type="subcellular location">
    <subcellularLocation>
        <location evidence="1">Cytoplasm</location>
        <location evidence="1">Cytoskeleton</location>
        <location evidence="1">Microtubule organizing center</location>
        <location evidence="1">Centrosome</location>
        <location evidence="1">Centriole</location>
    </subcellularLocation>
</comment>
<evidence type="ECO:0000313" key="7">
    <source>
        <dbReference type="Proteomes" id="UP001378592"/>
    </source>
</evidence>
<evidence type="ECO:0000259" key="5">
    <source>
        <dbReference type="Pfam" id="PF15503"/>
    </source>
</evidence>
<organism evidence="6 7">
    <name type="scientific">Gryllus longicercus</name>
    <dbReference type="NCBI Taxonomy" id="2509291"/>
    <lineage>
        <taxon>Eukaryota</taxon>
        <taxon>Metazoa</taxon>
        <taxon>Ecdysozoa</taxon>
        <taxon>Arthropoda</taxon>
        <taxon>Hexapoda</taxon>
        <taxon>Insecta</taxon>
        <taxon>Pterygota</taxon>
        <taxon>Neoptera</taxon>
        <taxon>Polyneoptera</taxon>
        <taxon>Orthoptera</taxon>
        <taxon>Ensifera</taxon>
        <taxon>Gryllidea</taxon>
        <taxon>Grylloidea</taxon>
        <taxon>Gryllidae</taxon>
        <taxon>Gryllinae</taxon>
        <taxon>Gryllus</taxon>
    </lineage>
</organism>
<dbReference type="InterPro" id="IPR029135">
    <property type="entry name" value="PPP1R35_C"/>
</dbReference>
<keyword evidence="2" id="KW-0963">Cytoplasm</keyword>
<feature type="domain" description="Protein phosphatase 1 regulatory subunit 35 C-terminal" evidence="5">
    <location>
        <begin position="137"/>
        <end position="205"/>
    </location>
</feature>
<gene>
    <name evidence="6" type="ORF">R5R35_011626</name>
</gene>
<dbReference type="AlphaFoldDB" id="A0AAN9VLH7"/>
<accession>A0AAN9VLH7</accession>
<dbReference type="GO" id="GO:0005814">
    <property type="term" value="C:centriole"/>
    <property type="evidence" value="ECO:0007669"/>
    <property type="project" value="UniProtKB-SubCell"/>
</dbReference>
<evidence type="ECO:0000256" key="3">
    <source>
        <dbReference type="ARBA" id="ARBA00023212"/>
    </source>
</evidence>
<dbReference type="Proteomes" id="UP001378592">
    <property type="component" value="Unassembled WGS sequence"/>
</dbReference>
<comment type="similarity">
    <text evidence="4">Belongs to the PPP1R35 family.</text>
</comment>
<dbReference type="EMBL" id="JAZDUA010000155">
    <property type="protein sequence ID" value="KAK7866108.1"/>
    <property type="molecule type" value="Genomic_DNA"/>
</dbReference>
<sequence length="240" mass="26959">MCSKPRSPPKRVTFELPNENVDAAVSTFAESEQRATLENANASRCIIQEKPNTLKKSTAVKKVFVRHTELELPSSKVVSKIPEEVQLSESIESSLDAASAYKARYAVPELFSALCIAKEFQERKEPKSMKCAPVPAAVKHIMEGKASSKLNFYPEEQIFKDLVNLNVNEEMLLGAAEERTTTWKLPKDEEPKLSDFYQPKFVGEYTSASEPSLSAIGKIRNYNGFSTYKRRMAWTITDVP</sequence>
<keyword evidence="3" id="KW-0206">Cytoskeleton</keyword>
<name>A0AAN9VLH7_9ORTH</name>
<evidence type="ECO:0000313" key="6">
    <source>
        <dbReference type="EMBL" id="KAK7866108.1"/>
    </source>
</evidence>
<proteinExistence type="inferred from homology"/>
<dbReference type="Pfam" id="PF15503">
    <property type="entry name" value="PPP1R35_C"/>
    <property type="match status" value="1"/>
</dbReference>
<protein>
    <recommendedName>
        <fullName evidence="5">Protein phosphatase 1 regulatory subunit 35 C-terminal domain-containing protein</fullName>
    </recommendedName>
</protein>
<evidence type="ECO:0000256" key="4">
    <source>
        <dbReference type="ARBA" id="ARBA00029452"/>
    </source>
</evidence>
<evidence type="ECO:0000256" key="2">
    <source>
        <dbReference type="ARBA" id="ARBA00022490"/>
    </source>
</evidence>
<keyword evidence="7" id="KW-1185">Reference proteome</keyword>
<comment type="caution">
    <text evidence="6">The sequence shown here is derived from an EMBL/GenBank/DDBJ whole genome shotgun (WGS) entry which is preliminary data.</text>
</comment>